<sequence length="339" mass="37564">MVMTGRADSEAELFRKDPRPPDFIEHRRYASYQAWRQLVIGGHIDHEQLVGDLLGISRHVHSRYAYTYTIHEVLPEFSRMRLTAALGDVIALLPMASAVRIPVEEAVIRLVAFFGPVPMELLSDSVLRTVFSGIRPRDVEYAGSTDSLAALGKISVSDTRRLSHVLREVPDAQLLCAARLRRPDLLEAVHAAFDSTDGAWAVSTYLARDFPPPVDIPTPDSPRMLAGLVTLAEGMPGDTVSHGLFPSPITKLARLCLTSTGHYPPAQVLDAARSAYDRRRPYYAHDAVACALAHPEISAAERADLIRHLSGHDGHGRAAHGRRARKKFWRIVRWGGRQL</sequence>
<keyword evidence="2" id="KW-1185">Reference proteome</keyword>
<dbReference type="AlphaFoldDB" id="A0A4R6P1G4"/>
<evidence type="ECO:0000313" key="1">
    <source>
        <dbReference type="EMBL" id="TDP31065.1"/>
    </source>
</evidence>
<name>A0A4R6P1G4_NOCIG</name>
<proteinExistence type="predicted"/>
<comment type="caution">
    <text evidence="1">The sequence shown here is derived from an EMBL/GenBank/DDBJ whole genome shotgun (WGS) entry which is preliminary data.</text>
</comment>
<dbReference type="EMBL" id="SNXK01000009">
    <property type="protein sequence ID" value="TDP31065.1"/>
    <property type="molecule type" value="Genomic_DNA"/>
</dbReference>
<accession>A0A4R6P1G4</accession>
<organism evidence="1 2">
    <name type="scientific">Nocardia ignorata</name>
    <dbReference type="NCBI Taxonomy" id="145285"/>
    <lineage>
        <taxon>Bacteria</taxon>
        <taxon>Bacillati</taxon>
        <taxon>Actinomycetota</taxon>
        <taxon>Actinomycetes</taxon>
        <taxon>Mycobacteriales</taxon>
        <taxon>Nocardiaceae</taxon>
        <taxon>Nocardia</taxon>
    </lineage>
</organism>
<evidence type="ECO:0000313" key="2">
    <source>
        <dbReference type="Proteomes" id="UP000295087"/>
    </source>
</evidence>
<reference evidence="1 2" key="1">
    <citation type="submission" date="2019-03" db="EMBL/GenBank/DDBJ databases">
        <title>Genomic Encyclopedia of Type Strains, Phase IV (KMG-IV): sequencing the most valuable type-strain genomes for metagenomic binning, comparative biology and taxonomic classification.</title>
        <authorList>
            <person name="Goeker M."/>
        </authorList>
    </citation>
    <scope>NUCLEOTIDE SEQUENCE [LARGE SCALE GENOMIC DNA]</scope>
    <source>
        <strain evidence="1 2">DSM 44496</strain>
    </source>
</reference>
<protein>
    <submittedName>
        <fullName evidence="1">Uncharacterized protein</fullName>
    </submittedName>
</protein>
<dbReference type="Proteomes" id="UP000295087">
    <property type="component" value="Unassembled WGS sequence"/>
</dbReference>
<gene>
    <name evidence="1" type="ORF">DFR75_10934</name>
</gene>